<comment type="subcellular location">
    <subcellularLocation>
        <location evidence="1">Nucleus</location>
    </subcellularLocation>
</comment>
<keyword evidence="8" id="KW-0804">Transcription</keyword>
<evidence type="ECO:0000313" key="12">
    <source>
        <dbReference type="EMBL" id="WAQ88132.1"/>
    </source>
</evidence>
<evidence type="ECO:0000256" key="4">
    <source>
        <dbReference type="ARBA" id="ARBA00022737"/>
    </source>
</evidence>
<sequence>MTSHGGQRPWWRPSNRQRPRRLYLPPQTLSLDSLALLLGLSGCSCSAQWLRLSSNPGILPCGLNPKPEIAWNLKPDSIALIPLTLGSVWVQAARQMGASRWKDPYKPAQSSTHIDNQQPLLLDFISKEENRPQHRHHPPRQAHQHPLNLHDRQAPPHLNPTNHPASNPPPNPSNQPGAQKPNRNQQRKHFGSKLTDQGVSSQDPETSTPTNPVDLSSLSLSARLIVELSSSTYDCSICISPVGPYHPIYHCPNCYAIFHLKCSTKWASCSVADTSSKAILLRDRDRIPCSEEALKGEWRCPGCQDRQIGQDSIPKKYTCWCGKLENPTSRNNNHHQAARPRSKIPHGCGQRCGKVSAKGCVHTCMEECHPGSCPPCPAVIKTNCYCQKTELSIRCSQLYNNSTHLEPVNPELLSCGQVCNHELSCGLHSCKRPCHPEECEECPVVRQKSCYCRAVVLSDQRCSDQVVQHPLSLQSVPEKFNCVSKDESAWLGEFSCNDPCTWKYDCGIHSCESTCHPHLVSTPPPCPFSPELVTTCPCGATSLTNRQACSDPISTCRNPCGKLIASCGHACPNICHLGPCGPCKSLVTTVCNCGRDKIVRQCIELEQLKESAVLENELKIPSERKDIETVTLSAIEYRCERPCRVLRHCGKHTCHRRCCPLSFLENVLHTGSKNKKSQAARHHEDEDPLGLHLCDLKCNKKLSCGLHSCQLQDHKGPCPTCLQASFDELFCHCGATVIQPPVPCGTKIDCHAPCQRPPPSCGHPKPSHTCHEEPDCPPCPYLTEKACQCDKKKLVKNVRCSQPKVSCGSTCDNLLACGAHRCSRQCHPAGQCESCDRECLKPRKHCGHGCQQKCHAPSACRTEEPCEAPITIQCICGRITQQIKCTSCDARPEGNQERGLKCNDDCILFQRNMAVANALQITKPSSAESQPPGAIEWSSRLLNFFGTHALFARAIERQLAEFLKSELSTRSGSSKNSLIISTFSKLKQAFLLEFVANYRIKPDTIGEEPRFTVKLVKDSSSCLPSPLLSQAHANHPDPNKASAYQDKSGGFSGSGTTLLRLPGSTQSSSKAFSSVLGERDQSATCAPNQILAILFKGVFGHDHQSLTRLIESALDLKSLNPKANQIKVSLNWVNDEDVLFRVTAGTRTDFEELQTTYKSLVLSFSQSESEESLISDRKKFYQSIVMVKVHLLEDIHSNDEGHEDGLKIKKIEPIVTPPMVTEDCHQGWKSSASASSKKLNSKLFDHSQQNQNRALTNRFSSLLASSSAPVSRASTLLHQSSSTSTAVGHFSGGVISGGFNRPPIAVLAPIASSSRSLGPRNHSGTLSKQKVEEEDVVDDWETAI</sequence>
<name>A0ABY7CUM1_9BASI</name>
<feature type="compositionally biased region" description="Polar residues" evidence="10">
    <location>
        <begin position="194"/>
        <end position="215"/>
    </location>
</feature>
<evidence type="ECO:0000256" key="7">
    <source>
        <dbReference type="ARBA" id="ARBA00023015"/>
    </source>
</evidence>
<reference evidence="12" key="1">
    <citation type="submission" date="2022-10" db="EMBL/GenBank/DDBJ databases">
        <title>Puccinia triticina Genome sequencing and assembly.</title>
        <authorList>
            <person name="Li C."/>
        </authorList>
    </citation>
    <scope>NUCLEOTIDE SEQUENCE</scope>
    <source>
        <strain evidence="12">Pt15</strain>
    </source>
</reference>
<proteinExistence type="inferred from homology"/>
<evidence type="ECO:0000256" key="1">
    <source>
        <dbReference type="ARBA" id="ARBA00004123"/>
    </source>
</evidence>
<evidence type="ECO:0000256" key="10">
    <source>
        <dbReference type="SAM" id="MobiDB-lite"/>
    </source>
</evidence>
<keyword evidence="4" id="KW-0677">Repeat</keyword>
<dbReference type="PANTHER" id="PTHR12360:SF12">
    <property type="entry name" value="TRANSCRIPTIONAL REPRESSOR NF-X1"/>
    <property type="match status" value="1"/>
</dbReference>
<feature type="domain" description="NF-X1-type" evidence="11">
    <location>
        <begin position="846"/>
        <end position="868"/>
    </location>
</feature>
<evidence type="ECO:0000256" key="8">
    <source>
        <dbReference type="ARBA" id="ARBA00023163"/>
    </source>
</evidence>
<evidence type="ECO:0000313" key="13">
    <source>
        <dbReference type="Proteomes" id="UP001164743"/>
    </source>
</evidence>
<dbReference type="EMBL" id="CP110429">
    <property type="protein sequence ID" value="WAQ88132.1"/>
    <property type="molecule type" value="Genomic_DNA"/>
</dbReference>
<keyword evidence="6" id="KW-0862">Zinc</keyword>
<keyword evidence="9" id="KW-0539">Nucleus</keyword>
<feature type="domain" description="NF-X1-type" evidence="11">
    <location>
        <begin position="704"/>
        <end position="723"/>
    </location>
</feature>
<feature type="domain" description="NF-X1-type" evidence="11">
    <location>
        <begin position="567"/>
        <end position="585"/>
    </location>
</feature>
<keyword evidence="13" id="KW-1185">Reference proteome</keyword>
<comment type="similarity">
    <text evidence="2">Belongs to the NFX1 family.</text>
</comment>
<dbReference type="RefSeq" id="XP_053023687.1">
    <property type="nucleotide sequence ID" value="XM_053172447.1"/>
</dbReference>
<keyword evidence="5" id="KW-0863">Zinc-finger</keyword>
<dbReference type="GeneID" id="77813342"/>
<dbReference type="InterPro" id="IPR034078">
    <property type="entry name" value="NFX1_fam"/>
</dbReference>
<evidence type="ECO:0000259" key="11">
    <source>
        <dbReference type="SMART" id="SM00438"/>
    </source>
</evidence>
<keyword evidence="7" id="KW-0805">Transcription regulation</keyword>
<dbReference type="InterPro" id="IPR000967">
    <property type="entry name" value="Znf_NFX1"/>
</dbReference>
<feature type="domain" description="NF-X1-type" evidence="11">
    <location>
        <begin position="761"/>
        <end position="781"/>
    </location>
</feature>
<evidence type="ECO:0000256" key="6">
    <source>
        <dbReference type="ARBA" id="ARBA00022833"/>
    </source>
</evidence>
<feature type="domain" description="NF-X1-type" evidence="11">
    <location>
        <begin position="506"/>
        <end position="538"/>
    </location>
</feature>
<dbReference type="SMART" id="SM00438">
    <property type="entry name" value="ZnF_NFX"/>
    <property type="match status" value="8"/>
</dbReference>
<gene>
    <name evidence="12" type="ORF">PtA15_9A257</name>
</gene>
<feature type="region of interest" description="Disordered" evidence="10">
    <location>
        <begin position="1027"/>
        <end position="1047"/>
    </location>
</feature>
<feature type="domain" description="NF-X1-type" evidence="11">
    <location>
        <begin position="360"/>
        <end position="378"/>
    </location>
</feature>
<feature type="compositionally biased region" description="Polar residues" evidence="10">
    <location>
        <begin position="1314"/>
        <end position="1328"/>
    </location>
</feature>
<evidence type="ECO:0000256" key="5">
    <source>
        <dbReference type="ARBA" id="ARBA00022771"/>
    </source>
</evidence>
<protein>
    <recommendedName>
        <fullName evidence="11">NF-X1-type domain-containing protein</fullName>
    </recommendedName>
</protein>
<feature type="region of interest" description="Disordered" evidence="10">
    <location>
        <begin position="1314"/>
        <end position="1338"/>
    </location>
</feature>
<feature type="domain" description="NF-X1-type" evidence="11">
    <location>
        <begin position="817"/>
        <end position="837"/>
    </location>
</feature>
<dbReference type="Proteomes" id="UP001164743">
    <property type="component" value="Chromosome 9A"/>
</dbReference>
<evidence type="ECO:0000256" key="9">
    <source>
        <dbReference type="ARBA" id="ARBA00023242"/>
    </source>
</evidence>
<feature type="compositionally biased region" description="Basic residues" evidence="10">
    <location>
        <begin position="133"/>
        <end position="143"/>
    </location>
</feature>
<evidence type="ECO:0000256" key="2">
    <source>
        <dbReference type="ARBA" id="ARBA00007269"/>
    </source>
</evidence>
<dbReference type="PANTHER" id="PTHR12360">
    <property type="entry name" value="NUCLEAR TRANSCRIPTION FACTOR, X-BOX BINDING 1 NFX1"/>
    <property type="match status" value="1"/>
</dbReference>
<keyword evidence="3" id="KW-0479">Metal-binding</keyword>
<accession>A0ABY7CUM1</accession>
<evidence type="ECO:0000256" key="3">
    <source>
        <dbReference type="ARBA" id="ARBA00022723"/>
    </source>
</evidence>
<feature type="domain" description="NF-X1-type" evidence="11">
    <location>
        <begin position="425"/>
        <end position="444"/>
    </location>
</feature>
<feature type="region of interest" description="Disordered" evidence="10">
    <location>
        <begin position="130"/>
        <end position="215"/>
    </location>
</feature>
<dbReference type="CDD" id="cd06008">
    <property type="entry name" value="NF-X1-zinc-finger"/>
    <property type="match status" value="4"/>
</dbReference>
<organism evidence="12 13">
    <name type="scientific">Puccinia triticina</name>
    <dbReference type="NCBI Taxonomy" id="208348"/>
    <lineage>
        <taxon>Eukaryota</taxon>
        <taxon>Fungi</taxon>
        <taxon>Dikarya</taxon>
        <taxon>Basidiomycota</taxon>
        <taxon>Pucciniomycotina</taxon>
        <taxon>Pucciniomycetes</taxon>
        <taxon>Pucciniales</taxon>
        <taxon>Pucciniaceae</taxon>
        <taxon>Puccinia</taxon>
    </lineage>
</organism>